<evidence type="ECO:0000313" key="1">
    <source>
        <dbReference type="EMBL" id="GAT33331.1"/>
    </source>
</evidence>
<keyword evidence="2" id="KW-1185">Reference proteome</keyword>
<dbReference type="InParanoid" id="A0A146G758"/>
<sequence>MALFAPTFNNLNELLINELRDLYSAESQLIKALPKMAEAASDPKLKSAFEMHLKETEDQACRLENIFSELGEKPTGETCKAMEGLVKESSDYVKAGGNPDVRDAGLIGAAQRVEHYEMAGYGTARALATRLGLSDIAQLLQTTLDEEAAADQKLTEIAEGQVNINAAQP</sequence>
<dbReference type="InterPro" id="IPR012347">
    <property type="entry name" value="Ferritin-like"/>
</dbReference>
<accession>A0A146G758</accession>
<organism evidence="1 2">
    <name type="scientific">Terrimicrobium sacchariphilum</name>
    <dbReference type="NCBI Taxonomy" id="690879"/>
    <lineage>
        <taxon>Bacteria</taxon>
        <taxon>Pseudomonadati</taxon>
        <taxon>Verrucomicrobiota</taxon>
        <taxon>Terrimicrobiia</taxon>
        <taxon>Terrimicrobiales</taxon>
        <taxon>Terrimicrobiaceae</taxon>
        <taxon>Terrimicrobium</taxon>
    </lineage>
</organism>
<dbReference type="AlphaFoldDB" id="A0A146G758"/>
<dbReference type="InterPro" id="IPR009078">
    <property type="entry name" value="Ferritin-like_SF"/>
</dbReference>
<comment type="caution">
    <text evidence="1">The sequence shown here is derived from an EMBL/GenBank/DDBJ whole genome shotgun (WGS) entry which is preliminary data.</text>
</comment>
<dbReference type="EMBL" id="BDCO01000002">
    <property type="protein sequence ID" value="GAT33331.1"/>
    <property type="molecule type" value="Genomic_DNA"/>
</dbReference>
<dbReference type="InterPro" id="IPR010287">
    <property type="entry name" value="DUF892_YciF-like"/>
</dbReference>
<dbReference type="FunCoup" id="A0A146G758">
    <property type="interactions" value="5"/>
</dbReference>
<gene>
    <name evidence="1" type="ORF">TSACC_21746</name>
</gene>
<dbReference type="PANTHER" id="PTHR30565">
    <property type="entry name" value="PROTEIN YCIF"/>
    <property type="match status" value="1"/>
</dbReference>
<dbReference type="RefSeq" id="WP_075079078.1">
    <property type="nucleotide sequence ID" value="NZ_BDCO01000002.1"/>
</dbReference>
<dbReference type="Pfam" id="PF05974">
    <property type="entry name" value="DUF892"/>
    <property type="match status" value="1"/>
</dbReference>
<dbReference type="OrthoDB" id="9795056at2"/>
<dbReference type="Gene3D" id="1.20.1260.10">
    <property type="match status" value="1"/>
</dbReference>
<dbReference type="STRING" id="690879.TSACC_21746"/>
<dbReference type="InterPro" id="IPR047114">
    <property type="entry name" value="YciF"/>
</dbReference>
<protein>
    <submittedName>
        <fullName evidence="1">Ferritin-like metal-binding protein YciE</fullName>
    </submittedName>
</protein>
<evidence type="ECO:0000313" key="2">
    <source>
        <dbReference type="Proteomes" id="UP000076023"/>
    </source>
</evidence>
<reference evidence="2" key="1">
    <citation type="journal article" date="2017" name="Genome Announc.">
        <title>Draft Genome Sequence of Terrimicrobium sacchariphilum NM-5T, a Facultative Anaerobic Soil Bacterium of the Class Spartobacteria.</title>
        <authorList>
            <person name="Qiu Y.L."/>
            <person name="Tourlousse D.M."/>
            <person name="Matsuura N."/>
            <person name="Ohashi A."/>
            <person name="Sekiguchi Y."/>
        </authorList>
    </citation>
    <scope>NUCLEOTIDE SEQUENCE [LARGE SCALE GENOMIC DNA]</scope>
    <source>
        <strain evidence="2">NM-5</strain>
    </source>
</reference>
<dbReference type="PANTHER" id="PTHR30565:SF9">
    <property type="entry name" value="PROTEIN YCIF"/>
    <property type="match status" value="1"/>
</dbReference>
<name>A0A146G758_TERSA</name>
<proteinExistence type="predicted"/>
<dbReference type="SUPFAM" id="SSF47240">
    <property type="entry name" value="Ferritin-like"/>
    <property type="match status" value="1"/>
</dbReference>
<dbReference type="CDD" id="cd07909">
    <property type="entry name" value="YciF"/>
    <property type="match status" value="1"/>
</dbReference>
<dbReference type="Proteomes" id="UP000076023">
    <property type="component" value="Unassembled WGS sequence"/>
</dbReference>